<dbReference type="Proteomes" id="UP000299102">
    <property type="component" value="Unassembled WGS sequence"/>
</dbReference>
<proteinExistence type="predicted"/>
<feature type="compositionally biased region" description="Polar residues" evidence="1">
    <location>
        <begin position="68"/>
        <end position="88"/>
    </location>
</feature>
<keyword evidence="3" id="KW-1185">Reference proteome</keyword>
<dbReference type="AlphaFoldDB" id="A0A4C1XGC5"/>
<organism evidence="2 3">
    <name type="scientific">Eumeta variegata</name>
    <name type="common">Bagworm moth</name>
    <name type="synonym">Eumeta japonica</name>
    <dbReference type="NCBI Taxonomy" id="151549"/>
    <lineage>
        <taxon>Eukaryota</taxon>
        <taxon>Metazoa</taxon>
        <taxon>Ecdysozoa</taxon>
        <taxon>Arthropoda</taxon>
        <taxon>Hexapoda</taxon>
        <taxon>Insecta</taxon>
        <taxon>Pterygota</taxon>
        <taxon>Neoptera</taxon>
        <taxon>Endopterygota</taxon>
        <taxon>Lepidoptera</taxon>
        <taxon>Glossata</taxon>
        <taxon>Ditrysia</taxon>
        <taxon>Tineoidea</taxon>
        <taxon>Psychidae</taxon>
        <taxon>Oiketicinae</taxon>
        <taxon>Eumeta</taxon>
    </lineage>
</organism>
<accession>A0A4C1XGC5</accession>
<evidence type="ECO:0000313" key="2">
    <source>
        <dbReference type="EMBL" id="GBP61257.1"/>
    </source>
</evidence>
<sequence length="133" mass="14586">MRGRLGLNSSLPYIWNKRSDSAAEEGARPRLLPRQVNGQLPHDADVIEKVIWGVVHIGTVTGIGVESGSGSRIKSQNWNRNEDQNGTEVETECRIGIIIMSMTRTENGIDSTRLSVTDDGPYQVVRPSSGMPI</sequence>
<feature type="region of interest" description="Disordered" evidence="1">
    <location>
        <begin position="66"/>
        <end position="89"/>
    </location>
</feature>
<protein>
    <submittedName>
        <fullName evidence="2">Uncharacterized protein</fullName>
    </submittedName>
</protein>
<reference evidence="2 3" key="1">
    <citation type="journal article" date="2019" name="Commun. Biol.">
        <title>The bagworm genome reveals a unique fibroin gene that provides high tensile strength.</title>
        <authorList>
            <person name="Kono N."/>
            <person name="Nakamura H."/>
            <person name="Ohtoshi R."/>
            <person name="Tomita M."/>
            <person name="Numata K."/>
            <person name="Arakawa K."/>
        </authorList>
    </citation>
    <scope>NUCLEOTIDE SEQUENCE [LARGE SCALE GENOMIC DNA]</scope>
</reference>
<dbReference type="EMBL" id="BGZK01000809">
    <property type="protein sequence ID" value="GBP61257.1"/>
    <property type="molecule type" value="Genomic_DNA"/>
</dbReference>
<gene>
    <name evidence="2" type="ORF">EVAR_52745_1</name>
</gene>
<evidence type="ECO:0000313" key="3">
    <source>
        <dbReference type="Proteomes" id="UP000299102"/>
    </source>
</evidence>
<comment type="caution">
    <text evidence="2">The sequence shown here is derived from an EMBL/GenBank/DDBJ whole genome shotgun (WGS) entry which is preliminary data.</text>
</comment>
<name>A0A4C1XGC5_EUMVA</name>
<evidence type="ECO:0000256" key="1">
    <source>
        <dbReference type="SAM" id="MobiDB-lite"/>
    </source>
</evidence>